<dbReference type="RefSeq" id="WP_095498722.1">
    <property type="nucleotide sequence ID" value="NZ_BSPO01000003.1"/>
</dbReference>
<keyword evidence="1 2" id="KW-0732">Signal</keyword>
<organism evidence="4 5">
    <name type="scientific">Paraferrimonas haliotis</name>
    <dbReference type="NCBI Taxonomy" id="2013866"/>
    <lineage>
        <taxon>Bacteria</taxon>
        <taxon>Pseudomonadati</taxon>
        <taxon>Pseudomonadota</taxon>
        <taxon>Gammaproteobacteria</taxon>
        <taxon>Alteromonadales</taxon>
        <taxon>Ferrimonadaceae</taxon>
        <taxon>Paraferrimonas</taxon>
    </lineage>
</organism>
<protein>
    <submittedName>
        <fullName evidence="4">Membrane protein</fullName>
    </submittedName>
</protein>
<evidence type="ECO:0000313" key="4">
    <source>
        <dbReference type="EMBL" id="GLS83690.1"/>
    </source>
</evidence>
<evidence type="ECO:0000256" key="2">
    <source>
        <dbReference type="SAM" id="SignalP"/>
    </source>
</evidence>
<dbReference type="Gene3D" id="2.40.160.20">
    <property type="match status" value="1"/>
</dbReference>
<sequence>MKILPISALLLACTAVTANAQEQTPLTSETPAASTNAASDAGFYVGGSFGFIKSEITSLDDSDADGIEGGNSLKLLAGYKINRIVSVEASYVNYGEHKVPGAGGYAWKPTAINASANLGYTFDNGVRPFAYAGLGVLELNEEPISVFDDSSAGTFHFGLGVEFFPTPSKNFGLRLAWEGNAFNIDLGTEDETLEVSSLNLGVSYRF</sequence>
<accession>A0AA37WYD0</accession>
<dbReference type="EMBL" id="BSPO01000003">
    <property type="protein sequence ID" value="GLS83690.1"/>
    <property type="molecule type" value="Genomic_DNA"/>
</dbReference>
<dbReference type="AlphaFoldDB" id="A0AA37WYD0"/>
<feature type="chain" id="PRO_5041343330" evidence="2">
    <location>
        <begin position="21"/>
        <end position="206"/>
    </location>
</feature>
<dbReference type="Proteomes" id="UP001157439">
    <property type="component" value="Unassembled WGS sequence"/>
</dbReference>
<feature type="signal peptide" evidence="2">
    <location>
        <begin position="1"/>
        <end position="20"/>
    </location>
</feature>
<dbReference type="InterPro" id="IPR027385">
    <property type="entry name" value="Beta-barrel_OMP"/>
</dbReference>
<dbReference type="SUPFAM" id="SSF56925">
    <property type="entry name" value="OMPA-like"/>
    <property type="match status" value="1"/>
</dbReference>
<name>A0AA37WYD0_9GAMM</name>
<reference evidence="4 5" key="1">
    <citation type="journal article" date="2014" name="Int. J. Syst. Evol. Microbiol.">
        <title>Complete genome sequence of Corynebacterium casei LMG S-19264T (=DSM 44701T), isolated from a smear-ripened cheese.</title>
        <authorList>
            <consortium name="US DOE Joint Genome Institute (JGI-PGF)"/>
            <person name="Walter F."/>
            <person name="Albersmeier A."/>
            <person name="Kalinowski J."/>
            <person name="Ruckert C."/>
        </authorList>
    </citation>
    <scope>NUCLEOTIDE SEQUENCE [LARGE SCALE GENOMIC DNA]</scope>
    <source>
        <strain evidence="4 5">NBRC 112785</strain>
    </source>
</reference>
<feature type="domain" description="Outer membrane protein beta-barrel" evidence="3">
    <location>
        <begin position="10"/>
        <end position="206"/>
    </location>
</feature>
<evidence type="ECO:0000259" key="3">
    <source>
        <dbReference type="Pfam" id="PF13505"/>
    </source>
</evidence>
<proteinExistence type="predicted"/>
<evidence type="ECO:0000256" key="1">
    <source>
        <dbReference type="ARBA" id="ARBA00022729"/>
    </source>
</evidence>
<gene>
    <name evidence="4" type="ORF">GCM10007894_16670</name>
</gene>
<dbReference type="Pfam" id="PF13505">
    <property type="entry name" value="OMP_b-brl"/>
    <property type="match status" value="1"/>
</dbReference>
<dbReference type="InterPro" id="IPR011250">
    <property type="entry name" value="OMP/PagP_B-barrel"/>
</dbReference>
<comment type="caution">
    <text evidence="4">The sequence shown here is derived from an EMBL/GenBank/DDBJ whole genome shotgun (WGS) entry which is preliminary data.</text>
</comment>
<evidence type="ECO:0000313" key="5">
    <source>
        <dbReference type="Proteomes" id="UP001157439"/>
    </source>
</evidence>
<keyword evidence="5" id="KW-1185">Reference proteome</keyword>